<reference evidence="4 5" key="1">
    <citation type="submission" date="2019-06" db="EMBL/GenBank/DDBJ databases">
        <title>Sequencing the genomes of 1000 actinobacteria strains.</title>
        <authorList>
            <person name="Klenk H.-P."/>
        </authorList>
    </citation>
    <scope>NUCLEOTIDE SEQUENCE [LARGE SCALE GENOMIC DNA]</scope>
    <source>
        <strain evidence="4 5">DSM 43866</strain>
    </source>
</reference>
<dbReference type="PANTHER" id="PTHR12526:SF595">
    <property type="entry name" value="BLL5217 PROTEIN"/>
    <property type="match status" value="1"/>
</dbReference>
<proteinExistence type="predicted"/>
<accession>A0A561VLN2</accession>
<dbReference type="GO" id="GO:0016757">
    <property type="term" value="F:glycosyltransferase activity"/>
    <property type="evidence" value="ECO:0007669"/>
    <property type="project" value="InterPro"/>
</dbReference>
<evidence type="ECO:0000256" key="2">
    <source>
        <dbReference type="SAM" id="MobiDB-lite"/>
    </source>
</evidence>
<evidence type="ECO:0000256" key="1">
    <source>
        <dbReference type="ARBA" id="ARBA00022679"/>
    </source>
</evidence>
<feature type="region of interest" description="Disordered" evidence="2">
    <location>
        <begin position="1"/>
        <end position="26"/>
    </location>
</feature>
<gene>
    <name evidence="4" type="ORF">FHX34_105390</name>
</gene>
<dbReference type="InterPro" id="IPR001296">
    <property type="entry name" value="Glyco_trans_1"/>
</dbReference>
<protein>
    <submittedName>
        <fullName evidence="4">Glycosyl transferase family 1</fullName>
    </submittedName>
</protein>
<dbReference type="Pfam" id="PF00534">
    <property type="entry name" value="Glycos_transf_1"/>
    <property type="match status" value="1"/>
</dbReference>
<keyword evidence="5" id="KW-1185">Reference proteome</keyword>
<dbReference type="OrthoDB" id="9809227at2"/>
<name>A0A561VLN2_ACTTI</name>
<evidence type="ECO:0000313" key="4">
    <source>
        <dbReference type="EMBL" id="TWG12523.1"/>
    </source>
</evidence>
<keyword evidence="1 4" id="KW-0808">Transferase</keyword>
<dbReference type="AlphaFoldDB" id="A0A561VLN2"/>
<dbReference type="PANTHER" id="PTHR12526">
    <property type="entry name" value="GLYCOSYLTRANSFERASE"/>
    <property type="match status" value="1"/>
</dbReference>
<dbReference type="Proteomes" id="UP000320239">
    <property type="component" value="Unassembled WGS sequence"/>
</dbReference>
<dbReference type="EMBL" id="VIWY01000005">
    <property type="protein sequence ID" value="TWG12523.1"/>
    <property type="molecule type" value="Genomic_DNA"/>
</dbReference>
<organism evidence="4 5">
    <name type="scientific">Actinoplanes teichomyceticus</name>
    <dbReference type="NCBI Taxonomy" id="1867"/>
    <lineage>
        <taxon>Bacteria</taxon>
        <taxon>Bacillati</taxon>
        <taxon>Actinomycetota</taxon>
        <taxon>Actinomycetes</taxon>
        <taxon>Micromonosporales</taxon>
        <taxon>Micromonosporaceae</taxon>
        <taxon>Actinoplanes</taxon>
    </lineage>
</organism>
<sequence length="190" mass="20379">MSGGAVTATGRAKGETPRIQPGAPVPADRGGARCLLFPVQWEEPFGMVMIEDMACGTPVVALRGGAVAEVVADGVTGYIADHPAELPELLGRLDRLDAAACRRRVADLFDVDRLGSGYTAVYRQVLERRAAAATARVTDLDQLRRDYGDLDAARDRRYQRDHRRSGRTGRAPLSRHTGRPAEPSESAGAA</sequence>
<feature type="region of interest" description="Disordered" evidence="2">
    <location>
        <begin position="154"/>
        <end position="190"/>
    </location>
</feature>
<dbReference type="Gene3D" id="3.40.50.2000">
    <property type="entry name" value="Glycogen Phosphorylase B"/>
    <property type="match status" value="1"/>
</dbReference>
<comment type="caution">
    <text evidence="4">The sequence shown here is derived from an EMBL/GenBank/DDBJ whole genome shotgun (WGS) entry which is preliminary data.</text>
</comment>
<evidence type="ECO:0000313" key="5">
    <source>
        <dbReference type="Proteomes" id="UP000320239"/>
    </source>
</evidence>
<feature type="domain" description="Glycosyl transferase family 1" evidence="3">
    <location>
        <begin position="32"/>
        <end position="83"/>
    </location>
</feature>
<evidence type="ECO:0000259" key="3">
    <source>
        <dbReference type="Pfam" id="PF00534"/>
    </source>
</evidence>
<dbReference type="SUPFAM" id="SSF53756">
    <property type="entry name" value="UDP-Glycosyltransferase/glycogen phosphorylase"/>
    <property type="match status" value="1"/>
</dbReference>